<evidence type="ECO:0000256" key="4">
    <source>
        <dbReference type="ARBA" id="ARBA00022741"/>
    </source>
</evidence>
<evidence type="ECO:0000256" key="8">
    <source>
        <dbReference type="ARBA" id="ARBA00048679"/>
    </source>
</evidence>
<feature type="binding site" evidence="9">
    <location>
        <position position="55"/>
    </location>
    <ligand>
        <name>ATP</name>
        <dbReference type="ChEBI" id="CHEBI:30616"/>
    </ligand>
</feature>
<dbReference type="EC" id="2.7.11.1" evidence="1"/>
<evidence type="ECO:0000256" key="7">
    <source>
        <dbReference type="ARBA" id="ARBA00047899"/>
    </source>
</evidence>
<comment type="caution">
    <text evidence="10">The sequence shown here is derived from an EMBL/GenBank/DDBJ whole genome shotgun (WGS) entry which is preliminary data.</text>
</comment>
<evidence type="ECO:0000256" key="2">
    <source>
        <dbReference type="ARBA" id="ARBA00022527"/>
    </source>
</evidence>
<dbReference type="OrthoDB" id="5979581at2759"/>
<dbReference type="SUPFAM" id="SSF56112">
    <property type="entry name" value="Protein kinase-like (PK-like)"/>
    <property type="match status" value="1"/>
</dbReference>
<organism evidence="10 11">
    <name type="scientific">Cyclocybe aegerita</name>
    <name type="common">Black poplar mushroom</name>
    <name type="synonym">Agrocybe aegerita</name>
    <dbReference type="NCBI Taxonomy" id="1973307"/>
    <lineage>
        <taxon>Eukaryota</taxon>
        <taxon>Fungi</taxon>
        <taxon>Dikarya</taxon>
        <taxon>Basidiomycota</taxon>
        <taxon>Agaricomycotina</taxon>
        <taxon>Agaricomycetes</taxon>
        <taxon>Agaricomycetidae</taxon>
        <taxon>Agaricales</taxon>
        <taxon>Agaricineae</taxon>
        <taxon>Bolbitiaceae</taxon>
        <taxon>Cyclocybe</taxon>
    </lineage>
</organism>
<dbReference type="GO" id="GO:0000245">
    <property type="term" value="P:spliceosomal complex assembly"/>
    <property type="evidence" value="ECO:0007669"/>
    <property type="project" value="TreeGrafter"/>
</dbReference>
<keyword evidence="6 9" id="KW-0067">ATP-binding</keyword>
<keyword evidence="5" id="KW-0418">Kinase</keyword>
<dbReference type="InterPro" id="IPR051334">
    <property type="entry name" value="SRPK"/>
</dbReference>
<keyword evidence="3" id="KW-0808">Transferase</keyword>
<comment type="catalytic activity">
    <reaction evidence="7">
        <text>L-threonyl-[protein] + ATP = O-phospho-L-threonyl-[protein] + ADP + H(+)</text>
        <dbReference type="Rhea" id="RHEA:46608"/>
        <dbReference type="Rhea" id="RHEA-COMP:11060"/>
        <dbReference type="Rhea" id="RHEA-COMP:11605"/>
        <dbReference type="ChEBI" id="CHEBI:15378"/>
        <dbReference type="ChEBI" id="CHEBI:30013"/>
        <dbReference type="ChEBI" id="CHEBI:30616"/>
        <dbReference type="ChEBI" id="CHEBI:61977"/>
        <dbReference type="ChEBI" id="CHEBI:456216"/>
        <dbReference type="EC" id="2.7.11.1"/>
    </reaction>
</comment>
<keyword evidence="2" id="KW-0723">Serine/threonine-protein kinase</keyword>
<proteinExistence type="predicted"/>
<dbReference type="InterPro" id="IPR017441">
    <property type="entry name" value="Protein_kinase_ATP_BS"/>
</dbReference>
<dbReference type="InterPro" id="IPR011009">
    <property type="entry name" value="Kinase-like_dom_sf"/>
</dbReference>
<dbReference type="GO" id="GO:0005524">
    <property type="term" value="F:ATP binding"/>
    <property type="evidence" value="ECO:0007669"/>
    <property type="project" value="UniProtKB-UniRule"/>
</dbReference>
<dbReference type="EMBL" id="CACVBS010000013">
    <property type="protein sequence ID" value="CAA7259210.1"/>
    <property type="molecule type" value="Genomic_DNA"/>
</dbReference>
<dbReference type="Proteomes" id="UP000467700">
    <property type="component" value="Unassembled WGS sequence"/>
</dbReference>
<dbReference type="Gene3D" id="1.10.510.10">
    <property type="entry name" value="Transferase(Phosphotransferase) domain 1"/>
    <property type="match status" value="1"/>
</dbReference>
<evidence type="ECO:0000256" key="5">
    <source>
        <dbReference type="ARBA" id="ARBA00022777"/>
    </source>
</evidence>
<gene>
    <name evidence="10" type="ORF">AAE3_LOCUS1398</name>
</gene>
<dbReference type="GO" id="GO:0004674">
    <property type="term" value="F:protein serine/threonine kinase activity"/>
    <property type="evidence" value="ECO:0007669"/>
    <property type="project" value="UniProtKB-KW"/>
</dbReference>
<evidence type="ECO:0000313" key="10">
    <source>
        <dbReference type="EMBL" id="CAA7259210.1"/>
    </source>
</evidence>
<accession>A0A8S0VT00</accession>
<keyword evidence="11" id="KW-1185">Reference proteome</keyword>
<dbReference type="Gene3D" id="3.30.200.20">
    <property type="entry name" value="Phosphorylase Kinase, domain 1"/>
    <property type="match status" value="1"/>
</dbReference>
<dbReference type="PROSITE" id="PS00107">
    <property type="entry name" value="PROTEIN_KINASE_ATP"/>
    <property type="match status" value="1"/>
</dbReference>
<reference evidence="10 11" key="1">
    <citation type="submission" date="2020-01" db="EMBL/GenBank/DDBJ databases">
        <authorList>
            <person name="Gupta K D."/>
        </authorList>
    </citation>
    <scope>NUCLEOTIDE SEQUENCE [LARGE SCALE GENOMIC DNA]</scope>
</reference>
<evidence type="ECO:0000313" key="11">
    <source>
        <dbReference type="Proteomes" id="UP000467700"/>
    </source>
</evidence>
<evidence type="ECO:0000256" key="6">
    <source>
        <dbReference type="ARBA" id="ARBA00022840"/>
    </source>
</evidence>
<dbReference type="PANTHER" id="PTHR47634">
    <property type="entry name" value="PROTEIN KINASE DOMAIN-CONTAINING PROTEIN-RELATED"/>
    <property type="match status" value="1"/>
</dbReference>
<dbReference type="AlphaFoldDB" id="A0A8S0VT00"/>
<evidence type="ECO:0000256" key="1">
    <source>
        <dbReference type="ARBA" id="ARBA00012513"/>
    </source>
</evidence>
<evidence type="ECO:0000256" key="3">
    <source>
        <dbReference type="ARBA" id="ARBA00022679"/>
    </source>
</evidence>
<dbReference type="GO" id="GO:0050684">
    <property type="term" value="P:regulation of mRNA processing"/>
    <property type="evidence" value="ECO:0007669"/>
    <property type="project" value="TreeGrafter"/>
</dbReference>
<keyword evidence="4 9" id="KW-0547">Nucleotide-binding</keyword>
<sequence>MNPSPVAFHDGGYHLVAPGELYGNRYEVVSHIGRGQNSEVWLVEDRQEQREAALKVLTARATSEIPSGPDEVGMLKILRNKNPDYPGYGNIRHLLDDFVHHGPQWKAYLSYFRADGPQRR</sequence>
<comment type="catalytic activity">
    <reaction evidence="8">
        <text>L-seryl-[protein] + ATP = O-phospho-L-seryl-[protein] + ADP + H(+)</text>
        <dbReference type="Rhea" id="RHEA:17989"/>
        <dbReference type="Rhea" id="RHEA-COMP:9863"/>
        <dbReference type="Rhea" id="RHEA-COMP:11604"/>
        <dbReference type="ChEBI" id="CHEBI:15378"/>
        <dbReference type="ChEBI" id="CHEBI:29999"/>
        <dbReference type="ChEBI" id="CHEBI:30616"/>
        <dbReference type="ChEBI" id="CHEBI:83421"/>
        <dbReference type="ChEBI" id="CHEBI:456216"/>
        <dbReference type="EC" id="2.7.11.1"/>
    </reaction>
</comment>
<protein>
    <recommendedName>
        <fullName evidence="1">non-specific serine/threonine protein kinase</fullName>
        <ecNumber evidence="1">2.7.11.1</ecNumber>
    </recommendedName>
</protein>
<name>A0A8S0VT00_CYCAE</name>
<evidence type="ECO:0000256" key="9">
    <source>
        <dbReference type="PROSITE-ProRule" id="PRU10141"/>
    </source>
</evidence>
<dbReference type="PANTHER" id="PTHR47634:SF9">
    <property type="entry name" value="PROTEIN KINASE DOMAIN-CONTAINING PROTEIN-RELATED"/>
    <property type="match status" value="1"/>
</dbReference>